<protein>
    <recommendedName>
        <fullName evidence="4">SPW repeat-containing protein</fullName>
    </recommendedName>
</protein>
<gene>
    <name evidence="2" type="ORF">KUV23_17915</name>
</gene>
<reference evidence="2 3" key="1">
    <citation type="submission" date="2021-06" db="EMBL/GenBank/DDBJ databases">
        <title>44 bacteria genomes isolated from Dapeng, Shenzhen.</title>
        <authorList>
            <person name="Zheng W."/>
            <person name="Yu S."/>
            <person name="Huang Y."/>
        </authorList>
    </citation>
    <scope>NUCLEOTIDE SEQUENCE [LARGE SCALE GENOMIC DNA]</scope>
    <source>
        <strain evidence="2 3">DP5N14-6</strain>
    </source>
</reference>
<feature type="transmembrane region" description="Helical" evidence="1">
    <location>
        <begin position="110"/>
        <end position="130"/>
    </location>
</feature>
<feature type="transmembrane region" description="Helical" evidence="1">
    <location>
        <begin position="12"/>
        <end position="33"/>
    </location>
</feature>
<evidence type="ECO:0000313" key="3">
    <source>
        <dbReference type="Proteomes" id="UP000766609"/>
    </source>
</evidence>
<proteinExistence type="predicted"/>
<sequence length="137" mass="15249">MVNIIQRKSLEIPLIIMGVLVVTSFIPIIQILILTLNGGIMYLFSLLLGGKELVGNFLLAIEGFISLVGLILFYKSIKISWRIFSVIFTLLFLLPLMVYIFGFIETDIYFVQNLVAGFAVGLILLVVALLKKNPADV</sequence>
<dbReference type="EMBL" id="JAHVHP010000004">
    <property type="protein sequence ID" value="MBY5952863.1"/>
    <property type="molecule type" value="Genomic_DNA"/>
</dbReference>
<keyword evidence="3" id="KW-1185">Reference proteome</keyword>
<keyword evidence="1" id="KW-0812">Transmembrane</keyword>
<dbReference type="Proteomes" id="UP000766609">
    <property type="component" value="Unassembled WGS sequence"/>
</dbReference>
<name>A0ABS7N950_9BACT</name>
<feature type="transmembrane region" description="Helical" evidence="1">
    <location>
        <begin position="81"/>
        <end position="104"/>
    </location>
</feature>
<keyword evidence="1" id="KW-1133">Transmembrane helix</keyword>
<accession>A0ABS7N950</accession>
<feature type="transmembrane region" description="Helical" evidence="1">
    <location>
        <begin position="53"/>
        <end position="74"/>
    </location>
</feature>
<evidence type="ECO:0000313" key="2">
    <source>
        <dbReference type="EMBL" id="MBY5952863.1"/>
    </source>
</evidence>
<comment type="caution">
    <text evidence="2">The sequence shown here is derived from an EMBL/GenBank/DDBJ whole genome shotgun (WGS) entry which is preliminary data.</text>
</comment>
<keyword evidence="1" id="KW-0472">Membrane</keyword>
<organism evidence="2 3">
    <name type="scientific">Algoriphagus marincola</name>
    <dbReference type="NCBI Taxonomy" id="264027"/>
    <lineage>
        <taxon>Bacteria</taxon>
        <taxon>Pseudomonadati</taxon>
        <taxon>Bacteroidota</taxon>
        <taxon>Cytophagia</taxon>
        <taxon>Cytophagales</taxon>
        <taxon>Cyclobacteriaceae</taxon>
        <taxon>Algoriphagus</taxon>
    </lineage>
</organism>
<evidence type="ECO:0008006" key="4">
    <source>
        <dbReference type="Google" id="ProtNLM"/>
    </source>
</evidence>
<dbReference type="RefSeq" id="WP_222585061.1">
    <property type="nucleotide sequence ID" value="NZ_JAHVHP010000004.1"/>
</dbReference>
<evidence type="ECO:0000256" key="1">
    <source>
        <dbReference type="SAM" id="Phobius"/>
    </source>
</evidence>